<dbReference type="AlphaFoldDB" id="A0AAE2CQT9"/>
<feature type="domain" description="Retrotransposon gag" evidence="1">
    <location>
        <begin position="84"/>
        <end position="167"/>
    </location>
</feature>
<reference evidence="2" key="1">
    <citation type="submission" date="2020-06" db="EMBL/GenBank/DDBJ databases">
        <authorList>
            <person name="Li T."/>
            <person name="Hu X."/>
            <person name="Zhang T."/>
            <person name="Song X."/>
            <person name="Zhang H."/>
            <person name="Dai N."/>
            <person name="Sheng W."/>
            <person name="Hou X."/>
            <person name="Wei L."/>
        </authorList>
    </citation>
    <scope>NUCLEOTIDE SEQUENCE</scope>
    <source>
        <strain evidence="2">3651</strain>
        <tissue evidence="2">Leaf</tissue>
    </source>
</reference>
<organism evidence="2 3">
    <name type="scientific">Sesamum alatum</name>
    <dbReference type="NCBI Taxonomy" id="300844"/>
    <lineage>
        <taxon>Eukaryota</taxon>
        <taxon>Viridiplantae</taxon>
        <taxon>Streptophyta</taxon>
        <taxon>Embryophyta</taxon>
        <taxon>Tracheophyta</taxon>
        <taxon>Spermatophyta</taxon>
        <taxon>Magnoliopsida</taxon>
        <taxon>eudicotyledons</taxon>
        <taxon>Gunneridae</taxon>
        <taxon>Pentapetalae</taxon>
        <taxon>asterids</taxon>
        <taxon>lamiids</taxon>
        <taxon>Lamiales</taxon>
        <taxon>Pedaliaceae</taxon>
        <taxon>Sesamum</taxon>
    </lineage>
</organism>
<proteinExistence type="predicted"/>
<keyword evidence="3" id="KW-1185">Reference proteome</keyword>
<comment type="caution">
    <text evidence="2">The sequence shown here is derived from an EMBL/GenBank/DDBJ whole genome shotgun (WGS) entry which is preliminary data.</text>
</comment>
<dbReference type="Pfam" id="PF03732">
    <property type="entry name" value="Retrotrans_gag"/>
    <property type="match status" value="1"/>
</dbReference>
<sequence length="173" mass="20059">MVAVMATVMTGNTDNNNDHGHVRDVSGESQVNRGQYAGENGYHLPTKCSQVEFSRFNEEDLRGWIYICEQLLEVDEMLYEAKVRLAAMHMEGKALQWHQVYMKSQLTREAPHWEEYVHALNDWFGTFLYEDPMSELMNLKETGVVQEYMDIFDELLNCLQLTKTYAVSCLSTD</sequence>
<evidence type="ECO:0000313" key="3">
    <source>
        <dbReference type="Proteomes" id="UP001293254"/>
    </source>
</evidence>
<accession>A0AAE2CQT9</accession>
<dbReference type="EMBL" id="JACGWO010000003">
    <property type="protein sequence ID" value="KAK4431103.1"/>
    <property type="molecule type" value="Genomic_DNA"/>
</dbReference>
<evidence type="ECO:0000313" key="2">
    <source>
        <dbReference type="EMBL" id="KAK4431103.1"/>
    </source>
</evidence>
<protein>
    <recommendedName>
        <fullName evidence="1">Retrotransposon gag domain-containing protein</fullName>
    </recommendedName>
</protein>
<evidence type="ECO:0000259" key="1">
    <source>
        <dbReference type="Pfam" id="PF03732"/>
    </source>
</evidence>
<reference evidence="2" key="2">
    <citation type="journal article" date="2024" name="Plant">
        <title>Genomic evolution and insights into agronomic trait innovations of Sesamum species.</title>
        <authorList>
            <person name="Miao H."/>
            <person name="Wang L."/>
            <person name="Qu L."/>
            <person name="Liu H."/>
            <person name="Sun Y."/>
            <person name="Le M."/>
            <person name="Wang Q."/>
            <person name="Wei S."/>
            <person name="Zheng Y."/>
            <person name="Lin W."/>
            <person name="Duan Y."/>
            <person name="Cao H."/>
            <person name="Xiong S."/>
            <person name="Wang X."/>
            <person name="Wei L."/>
            <person name="Li C."/>
            <person name="Ma Q."/>
            <person name="Ju M."/>
            <person name="Zhao R."/>
            <person name="Li G."/>
            <person name="Mu C."/>
            <person name="Tian Q."/>
            <person name="Mei H."/>
            <person name="Zhang T."/>
            <person name="Gao T."/>
            <person name="Zhang H."/>
        </authorList>
    </citation>
    <scope>NUCLEOTIDE SEQUENCE</scope>
    <source>
        <strain evidence="2">3651</strain>
    </source>
</reference>
<dbReference type="Proteomes" id="UP001293254">
    <property type="component" value="Unassembled WGS sequence"/>
</dbReference>
<dbReference type="InterPro" id="IPR005162">
    <property type="entry name" value="Retrotrans_gag_dom"/>
</dbReference>
<name>A0AAE2CQT9_9LAMI</name>
<gene>
    <name evidence="2" type="ORF">Salat_0872300</name>
</gene>